<feature type="transmembrane region" description="Helical" evidence="1">
    <location>
        <begin position="32"/>
        <end position="57"/>
    </location>
</feature>
<keyword evidence="1" id="KW-0812">Transmembrane</keyword>
<evidence type="ECO:0000256" key="1">
    <source>
        <dbReference type="SAM" id="Phobius"/>
    </source>
</evidence>
<keyword evidence="1" id="KW-0472">Membrane</keyword>
<accession>A0A4Y2TQI3</accession>
<protein>
    <submittedName>
        <fullName evidence="2">Uncharacterized protein</fullName>
    </submittedName>
</protein>
<dbReference type="AlphaFoldDB" id="A0A4Y2TQI3"/>
<organism evidence="2 3">
    <name type="scientific">Araneus ventricosus</name>
    <name type="common">Orbweaver spider</name>
    <name type="synonym">Epeira ventricosa</name>
    <dbReference type="NCBI Taxonomy" id="182803"/>
    <lineage>
        <taxon>Eukaryota</taxon>
        <taxon>Metazoa</taxon>
        <taxon>Ecdysozoa</taxon>
        <taxon>Arthropoda</taxon>
        <taxon>Chelicerata</taxon>
        <taxon>Arachnida</taxon>
        <taxon>Araneae</taxon>
        <taxon>Araneomorphae</taxon>
        <taxon>Entelegynae</taxon>
        <taxon>Araneoidea</taxon>
        <taxon>Araneidae</taxon>
        <taxon>Araneus</taxon>
    </lineage>
</organism>
<proteinExistence type="predicted"/>
<dbReference type="Proteomes" id="UP000499080">
    <property type="component" value="Unassembled WGS sequence"/>
</dbReference>
<comment type="caution">
    <text evidence="2">The sequence shown here is derived from an EMBL/GenBank/DDBJ whole genome shotgun (WGS) entry which is preliminary data.</text>
</comment>
<keyword evidence="3" id="KW-1185">Reference proteome</keyword>
<keyword evidence="1" id="KW-1133">Transmembrane helix</keyword>
<sequence>MKIYGNETHFCFAFVLSAAAMRFSLDKETGETVSLLTITSLIAIIMADSSICAGFCLQPDGKGNRKDCKLISYHSLEVSDNSICAGFCLPPDGK</sequence>
<evidence type="ECO:0000313" key="3">
    <source>
        <dbReference type="Proteomes" id="UP000499080"/>
    </source>
</evidence>
<gene>
    <name evidence="2" type="ORF">AVEN_83236_1</name>
</gene>
<evidence type="ECO:0000313" key="2">
    <source>
        <dbReference type="EMBL" id="GBO02512.1"/>
    </source>
</evidence>
<name>A0A4Y2TQI3_ARAVE</name>
<dbReference type="EMBL" id="BGPR01030164">
    <property type="protein sequence ID" value="GBO02512.1"/>
    <property type="molecule type" value="Genomic_DNA"/>
</dbReference>
<reference evidence="2 3" key="1">
    <citation type="journal article" date="2019" name="Sci. Rep.">
        <title>Orb-weaving spider Araneus ventricosus genome elucidates the spidroin gene catalogue.</title>
        <authorList>
            <person name="Kono N."/>
            <person name="Nakamura H."/>
            <person name="Ohtoshi R."/>
            <person name="Moran D.A.P."/>
            <person name="Shinohara A."/>
            <person name="Yoshida Y."/>
            <person name="Fujiwara M."/>
            <person name="Mori M."/>
            <person name="Tomita M."/>
            <person name="Arakawa K."/>
        </authorList>
    </citation>
    <scope>NUCLEOTIDE SEQUENCE [LARGE SCALE GENOMIC DNA]</scope>
</reference>